<evidence type="ECO:0000313" key="2">
    <source>
        <dbReference type="Proteomes" id="UP000823632"/>
    </source>
</evidence>
<accession>A0A9D9DP23</accession>
<dbReference type="AlphaFoldDB" id="A0A9D9DP23"/>
<gene>
    <name evidence="1" type="ORF">IAC76_02235</name>
</gene>
<name>A0A9D9DP23_9BACT</name>
<organism evidence="1 2">
    <name type="scientific">Candidatus Scatousia excrementipullorum</name>
    <dbReference type="NCBI Taxonomy" id="2840936"/>
    <lineage>
        <taxon>Bacteria</taxon>
        <taxon>Candidatus Scatousia</taxon>
    </lineage>
</organism>
<comment type="caution">
    <text evidence="1">The sequence shown here is derived from an EMBL/GenBank/DDBJ whole genome shotgun (WGS) entry which is preliminary data.</text>
</comment>
<reference evidence="1" key="2">
    <citation type="journal article" date="2021" name="PeerJ">
        <title>Extensive microbial diversity within the chicken gut microbiome revealed by metagenomics and culture.</title>
        <authorList>
            <person name="Gilroy R."/>
            <person name="Ravi A."/>
            <person name="Getino M."/>
            <person name="Pursley I."/>
            <person name="Horton D.L."/>
            <person name="Alikhan N.F."/>
            <person name="Baker D."/>
            <person name="Gharbi K."/>
            <person name="Hall N."/>
            <person name="Watson M."/>
            <person name="Adriaenssens E.M."/>
            <person name="Foster-Nyarko E."/>
            <person name="Jarju S."/>
            <person name="Secka A."/>
            <person name="Antonio M."/>
            <person name="Oren A."/>
            <person name="Chaudhuri R.R."/>
            <person name="La Ragione R."/>
            <person name="Hildebrand F."/>
            <person name="Pallen M.J."/>
        </authorList>
    </citation>
    <scope>NUCLEOTIDE SEQUENCE</scope>
    <source>
        <strain evidence="1">10192</strain>
    </source>
</reference>
<protein>
    <submittedName>
        <fullName evidence="1">Uncharacterized protein</fullName>
    </submittedName>
</protein>
<sequence>MRISNINSFYTPQNFCAVKNNTPKGTALTHPNPVKSGLATAAGWFGFGIGLDYLSRKVKFSSSPTKNSFAINAILALGAGTYTSVNTLVKKSDK</sequence>
<evidence type="ECO:0000313" key="1">
    <source>
        <dbReference type="EMBL" id="MBO8430183.1"/>
    </source>
</evidence>
<dbReference type="EMBL" id="JADIND010000048">
    <property type="protein sequence ID" value="MBO8430183.1"/>
    <property type="molecule type" value="Genomic_DNA"/>
</dbReference>
<proteinExistence type="predicted"/>
<dbReference type="Proteomes" id="UP000823632">
    <property type="component" value="Unassembled WGS sequence"/>
</dbReference>
<reference evidence="1" key="1">
    <citation type="submission" date="2020-10" db="EMBL/GenBank/DDBJ databases">
        <authorList>
            <person name="Gilroy R."/>
        </authorList>
    </citation>
    <scope>NUCLEOTIDE SEQUENCE</scope>
    <source>
        <strain evidence="1">10192</strain>
    </source>
</reference>